<dbReference type="InterPro" id="IPR007110">
    <property type="entry name" value="Ig-like_dom"/>
</dbReference>
<reference evidence="3" key="1">
    <citation type="journal article" date="2023" name="G3 (Bethesda)">
        <title>Whole genome assemblies of Zophobas morio and Tenebrio molitor.</title>
        <authorList>
            <person name="Kaur S."/>
            <person name="Stinson S.A."/>
            <person name="diCenzo G.C."/>
        </authorList>
    </citation>
    <scope>NUCLEOTIDE SEQUENCE</scope>
    <source>
        <strain evidence="3">QUZm001</strain>
    </source>
</reference>
<name>A0AA38ISG0_9CUCU</name>
<feature type="chain" id="PRO_5041272703" description="Ig-like domain-containing protein" evidence="1">
    <location>
        <begin position="20"/>
        <end position="69"/>
    </location>
</feature>
<evidence type="ECO:0000313" key="4">
    <source>
        <dbReference type="Proteomes" id="UP001168821"/>
    </source>
</evidence>
<protein>
    <recommendedName>
        <fullName evidence="2">Ig-like domain-containing protein</fullName>
    </recommendedName>
</protein>
<organism evidence="3 4">
    <name type="scientific">Zophobas morio</name>
    <dbReference type="NCBI Taxonomy" id="2755281"/>
    <lineage>
        <taxon>Eukaryota</taxon>
        <taxon>Metazoa</taxon>
        <taxon>Ecdysozoa</taxon>
        <taxon>Arthropoda</taxon>
        <taxon>Hexapoda</taxon>
        <taxon>Insecta</taxon>
        <taxon>Pterygota</taxon>
        <taxon>Neoptera</taxon>
        <taxon>Endopterygota</taxon>
        <taxon>Coleoptera</taxon>
        <taxon>Polyphaga</taxon>
        <taxon>Cucujiformia</taxon>
        <taxon>Tenebrionidae</taxon>
        <taxon>Zophobas</taxon>
    </lineage>
</organism>
<evidence type="ECO:0000259" key="2">
    <source>
        <dbReference type="PROSITE" id="PS50835"/>
    </source>
</evidence>
<dbReference type="Gene3D" id="2.60.40.10">
    <property type="entry name" value="Immunoglobulins"/>
    <property type="match status" value="1"/>
</dbReference>
<dbReference type="AlphaFoldDB" id="A0AA38ISG0"/>
<dbReference type="InterPro" id="IPR036179">
    <property type="entry name" value="Ig-like_dom_sf"/>
</dbReference>
<accession>A0AA38ISG0</accession>
<dbReference type="SUPFAM" id="SSF48726">
    <property type="entry name" value="Immunoglobulin"/>
    <property type="match status" value="1"/>
</dbReference>
<feature type="domain" description="Ig-like" evidence="2">
    <location>
        <begin position="23"/>
        <end position="69"/>
    </location>
</feature>
<proteinExistence type="predicted"/>
<dbReference type="EMBL" id="JALNTZ010000002">
    <property type="protein sequence ID" value="KAJ3661270.1"/>
    <property type="molecule type" value="Genomic_DNA"/>
</dbReference>
<keyword evidence="1" id="KW-0732">Signal</keyword>
<feature type="signal peptide" evidence="1">
    <location>
        <begin position="1"/>
        <end position="19"/>
    </location>
</feature>
<comment type="caution">
    <text evidence="3">The sequence shown here is derived from an EMBL/GenBank/DDBJ whole genome shotgun (WGS) entry which is preliminary data.</text>
</comment>
<dbReference type="PROSITE" id="PS50835">
    <property type="entry name" value="IG_LIKE"/>
    <property type="match status" value="1"/>
</dbReference>
<dbReference type="InterPro" id="IPR013783">
    <property type="entry name" value="Ig-like_fold"/>
</dbReference>
<gene>
    <name evidence="3" type="ORF">Zmor_005674</name>
</gene>
<dbReference type="Proteomes" id="UP001168821">
    <property type="component" value="Unassembled WGS sequence"/>
</dbReference>
<evidence type="ECO:0000256" key="1">
    <source>
        <dbReference type="SAM" id="SignalP"/>
    </source>
</evidence>
<keyword evidence="4" id="KW-1185">Reference proteome</keyword>
<evidence type="ECO:0000313" key="3">
    <source>
        <dbReference type="EMBL" id="KAJ3661270.1"/>
    </source>
</evidence>
<sequence>MSGLYFVFFVFVLAHVVYSNEEPYFSESPKNVDVVQGESVTLPCKVTPGIGMTYYWELNGKWIWRFDTY</sequence>